<dbReference type="PANTHER" id="PTHR13847">
    <property type="entry name" value="SARCOSINE DEHYDROGENASE-RELATED"/>
    <property type="match status" value="1"/>
</dbReference>
<sequence>MKVGVIGAGAVGVAAASWLLRDGHEVFIVEPGGVAEGSSFGNAGCLNPSSVVPMSMPGNLPKVPGWLLDPMGPLSIRWSYAPRIAPWIYQFIKAGTPDRVRQQSVALQALLHDSAGVYAPLVKNAGAEHLIRRNGHLCVYRTRADLEADAFAWQLRRERGIRFDVLERDALWQQEPSLSHDYALGVFFPDNAHTVDPNKLIGSLADAFLRDGGRIVKARATGIEMTGEKVTGIRSDAGLLAADAVVVAAGAHSKPFTAEMGDSVPLDTERGYHIIIKDPEAVPRTSIMDASGKFVATPMDMGLRLAGTVEFAGLEAAPDWRRARKLLALGQRLFPGLAQAYAEERLSVWMGFRASMPDSLPVIGRSRRSAQVIYAFGHGHVGLAGGAQTGRLVADLVAGRHPIIPIDPFRPDRFA</sequence>
<evidence type="ECO:0000259" key="2">
    <source>
        <dbReference type="Pfam" id="PF01266"/>
    </source>
</evidence>
<dbReference type="Gene3D" id="3.50.50.60">
    <property type="entry name" value="FAD/NAD(P)-binding domain"/>
    <property type="match status" value="2"/>
</dbReference>
<dbReference type="EMBL" id="JAXAFJ010000001">
    <property type="protein sequence ID" value="MDX6804828.1"/>
    <property type="molecule type" value="Genomic_DNA"/>
</dbReference>
<dbReference type="Gene3D" id="3.30.9.10">
    <property type="entry name" value="D-Amino Acid Oxidase, subunit A, domain 2"/>
    <property type="match status" value="1"/>
</dbReference>
<gene>
    <name evidence="3" type="ORF">SCD90_02015</name>
</gene>
<dbReference type="SUPFAM" id="SSF51905">
    <property type="entry name" value="FAD/NAD(P)-binding domain"/>
    <property type="match status" value="1"/>
</dbReference>
<evidence type="ECO:0000313" key="4">
    <source>
        <dbReference type="Proteomes" id="UP001274321"/>
    </source>
</evidence>
<dbReference type="RefSeq" id="WP_319842943.1">
    <property type="nucleotide sequence ID" value="NZ_JAXAFJ010000001.1"/>
</dbReference>
<dbReference type="Proteomes" id="UP001274321">
    <property type="component" value="Unassembled WGS sequence"/>
</dbReference>
<comment type="caution">
    <text evidence="3">The sequence shown here is derived from an EMBL/GenBank/DDBJ whole genome shotgun (WGS) entry which is preliminary data.</text>
</comment>
<evidence type="ECO:0000313" key="3">
    <source>
        <dbReference type="EMBL" id="MDX6804828.1"/>
    </source>
</evidence>
<evidence type="ECO:0000256" key="1">
    <source>
        <dbReference type="ARBA" id="ARBA00023002"/>
    </source>
</evidence>
<dbReference type="SUPFAM" id="SSF54373">
    <property type="entry name" value="FAD-linked reductases, C-terminal domain"/>
    <property type="match status" value="1"/>
</dbReference>
<accession>A0ABU4RKU2</accession>
<dbReference type="Pfam" id="PF01266">
    <property type="entry name" value="DAO"/>
    <property type="match status" value="1"/>
</dbReference>
<name>A0ABU4RKU2_9HYPH</name>
<dbReference type="PANTHER" id="PTHR13847:SF289">
    <property type="entry name" value="GLYCINE OXIDASE"/>
    <property type="match status" value="1"/>
</dbReference>
<reference evidence="3 4" key="1">
    <citation type="submission" date="2023-11" db="EMBL/GenBank/DDBJ databases">
        <authorList>
            <person name="Bao R."/>
        </authorList>
    </citation>
    <scope>NUCLEOTIDE SEQUENCE [LARGE SCALE GENOMIC DNA]</scope>
    <source>
        <strain evidence="3 4">PJ23</strain>
    </source>
</reference>
<dbReference type="InterPro" id="IPR006076">
    <property type="entry name" value="FAD-dep_OxRdtase"/>
</dbReference>
<keyword evidence="1" id="KW-0560">Oxidoreductase</keyword>
<protein>
    <submittedName>
        <fullName evidence="3">FAD-dependent oxidoreductase</fullName>
    </submittedName>
</protein>
<organism evidence="3 4">
    <name type="scientific">Terrihabitans rhizophilus</name>
    <dbReference type="NCBI Taxonomy" id="3092662"/>
    <lineage>
        <taxon>Bacteria</taxon>
        <taxon>Pseudomonadati</taxon>
        <taxon>Pseudomonadota</taxon>
        <taxon>Alphaproteobacteria</taxon>
        <taxon>Hyphomicrobiales</taxon>
        <taxon>Terrihabitans</taxon>
    </lineage>
</organism>
<keyword evidence="4" id="KW-1185">Reference proteome</keyword>
<dbReference type="InterPro" id="IPR036188">
    <property type="entry name" value="FAD/NAD-bd_sf"/>
</dbReference>
<proteinExistence type="predicted"/>
<feature type="domain" description="FAD dependent oxidoreductase" evidence="2">
    <location>
        <begin position="3"/>
        <end position="396"/>
    </location>
</feature>